<dbReference type="RefSeq" id="WP_074254617.1">
    <property type="nucleotide sequence ID" value="NZ_FSRL01000001.1"/>
</dbReference>
<keyword evidence="3" id="KW-1185">Reference proteome</keyword>
<organism evidence="2 3">
    <name type="scientific">Vannielia litorea</name>
    <dbReference type="NCBI Taxonomy" id="1217970"/>
    <lineage>
        <taxon>Bacteria</taxon>
        <taxon>Pseudomonadati</taxon>
        <taxon>Pseudomonadota</taxon>
        <taxon>Alphaproteobacteria</taxon>
        <taxon>Rhodobacterales</taxon>
        <taxon>Paracoccaceae</taxon>
        <taxon>Vannielia</taxon>
    </lineage>
</organism>
<dbReference type="InterPro" id="IPR029465">
    <property type="entry name" value="ATPgrasp_TupA"/>
</dbReference>
<sequence length="341" mass="38777">MTLASPVPDLHQPAPAQRELRPQSRADAALFAAVEAWARLRHGKALRWLRKTEGAPRRQSVALPDCANDKFTWRKLFDHDPRFVQLSDKATQRDWPGAARCGVPWVPMLWVGDDIAAFPDALFARDIILKGAHCSGRTIFAEAGTLTREALHARTRRTLRRTHGRKAAEWAYRHLPHRILAEPMLGSSEAVTDIKFYTYGGQIERVIHLSDRRGKLGRSEWLWRDGTFRRLPGPPQPGFSDLRAELPDITWRAMETAQDLGAHFDHVRVDFLSDGQGLWLGELTFYTNAGFYHGDLGTSPAAPTNRMWDLRRSWFMQSPQRGWREAYRRALARSLEAAAAT</sequence>
<dbReference type="STRING" id="1217970.SAMN05444002_0431"/>
<dbReference type="EMBL" id="FSRL01000001">
    <property type="protein sequence ID" value="SIN79044.1"/>
    <property type="molecule type" value="Genomic_DNA"/>
</dbReference>
<gene>
    <name evidence="2" type="ORF">SAMN05444002_0431</name>
</gene>
<dbReference type="AlphaFoldDB" id="A0A1N6E7P8"/>
<reference evidence="3" key="1">
    <citation type="submission" date="2016-11" db="EMBL/GenBank/DDBJ databases">
        <authorList>
            <person name="Varghese N."/>
            <person name="Submissions S."/>
        </authorList>
    </citation>
    <scope>NUCLEOTIDE SEQUENCE [LARGE SCALE GENOMIC DNA]</scope>
    <source>
        <strain evidence="3">DSM 29440</strain>
    </source>
</reference>
<accession>A0A1N6E7P8</accession>
<proteinExistence type="predicted"/>
<dbReference type="Pfam" id="PF14305">
    <property type="entry name" value="ATPgrasp_TupA"/>
    <property type="match status" value="1"/>
</dbReference>
<evidence type="ECO:0000313" key="3">
    <source>
        <dbReference type="Proteomes" id="UP000184932"/>
    </source>
</evidence>
<feature type="region of interest" description="Disordered" evidence="1">
    <location>
        <begin position="1"/>
        <end position="22"/>
    </location>
</feature>
<evidence type="ECO:0000313" key="2">
    <source>
        <dbReference type="EMBL" id="SIN79044.1"/>
    </source>
</evidence>
<evidence type="ECO:0000256" key="1">
    <source>
        <dbReference type="SAM" id="MobiDB-lite"/>
    </source>
</evidence>
<protein>
    <submittedName>
        <fullName evidence="2">TupA-like ATPgrasp</fullName>
    </submittedName>
</protein>
<dbReference type="Proteomes" id="UP000184932">
    <property type="component" value="Unassembled WGS sequence"/>
</dbReference>
<name>A0A1N6E7P8_9RHOB</name>